<keyword evidence="2" id="KW-0843">Virulence</keyword>
<evidence type="ECO:0000313" key="5">
    <source>
        <dbReference type="Proteomes" id="UP000297716"/>
    </source>
</evidence>
<dbReference type="InterPro" id="IPR053214">
    <property type="entry name" value="LysM12-like"/>
</dbReference>
<sequence length="659" mass="71265">MYLAVLVGVPSVSKQYVDAASDTDILVFDEVQWVGYMSESRKKTRTTLYQSLRMGGTADWAIDLQIYRDVPKGHKGWNNWILTINAGMDPGYEGDRGGNWNDLVCTDPVITESRRYTPKEQWQMLDCQDAWNDATQTWKELYRGDGGSTFSRVISQIFRYPIADCGQLDNGGCNSFQQCNMDAGTGPAGSLVWNSLVTTHMIYTNFHTVLEQLATQVSLRAVSFTDHSHLYVSEYPSYKDHFTPIPKDSDNPLQILLDFLGIFGTIAGASYFNKFLSGLASATPSSGNAKDGTLALISGGVNIAKDLVSGDSDAWTVEAQDDLEAYLGQVFNGDDTNIDILGRIIAGGRLLPGAYDGSPAGPLTPPNSTSTELTLTAERAFWGFTIPLGWQLSGTHGFVVESGFDCDISGNPLSDYMTDSVEKATKYCYPPTNKLYYLVAAEGDGDFCTGDGGCADIFFQLPPGLNQLDGNAYGKLELKTLVEGAINTYRANNNKNGGSPPDIGNTDTIEAFLNDDITTAGYVRLPVYDSILKDPTYPCMAVKGEDYCGDSTFEGQTSDASPTVSDCLQIATNIAVEGDWTTQTTGGQRELVSYGSCKFGVERSGSLNGNVDFVVGNQDIVDIITESVNMFGGSGRVGAKGTMSCQGNIKGQSVNWGLY</sequence>
<dbReference type="PANTHER" id="PTHR47700:SF1">
    <property type="entry name" value="CHITINASE"/>
    <property type="match status" value="1"/>
</dbReference>
<protein>
    <recommendedName>
        <fullName evidence="3">Ecp2 effector protein-like domain-containing protein</fullName>
    </recommendedName>
</protein>
<dbReference type="OrthoDB" id="73875at2759"/>
<dbReference type="AlphaFoldDB" id="A0A4Z0YWP0"/>
<accession>A0A4Z0YWP0</accession>
<dbReference type="Pfam" id="PF14856">
    <property type="entry name" value="Hce2"/>
    <property type="match status" value="1"/>
</dbReference>
<organism evidence="4 5">
    <name type="scientific">Xylaria hypoxylon</name>
    <dbReference type="NCBI Taxonomy" id="37992"/>
    <lineage>
        <taxon>Eukaryota</taxon>
        <taxon>Fungi</taxon>
        <taxon>Dikarya</taxon>
        <taxon>Ascomycota</taxon>
        <taxon>Pezizomycotina</taxon>
        <taxon>Sordariomycetes</taxon>
        <taxon>Xylariomycetidae</taxon>
        <taxon>Xylariales</taxon>
        <taxon>Xylariaceae</taxon>
        <taxon>Xylaria</taxon>
    </lineage>
</organism>
<dbReference type="Proteomes" id="UP000297716">
    <property type="component" value="Unassembled WGS sequence"/>
</dbReference>
<evidence type="ECO:0000259" key="3">
    <source>
        <dbReference type="Pfam" id="PF14856"/>
    </source>
</evidence>
<keyword evidence="1" id="KW-0147">Chitin-binding</keyword>
<name>A0A4Z0YWP0_9PEZI</name>
<gene>
    <name evidence="4" type="ORF">E0Z10_g5898</name>
</gene>
<keyword evidence="5" id="KW-1185">Reference proteome</keyword>
<dbReference type="STRING" id="37992.A0A4Z0YWP0"/>
<dbReference type="GO" id="GO:0008061">
    <property type="term" value="F:chitin binding"/>
    <property type="evidence" value="ECO:0007669"/>
    <property type="project" value="UniProtKB-KW"/>
</dbReference>
<evidence type="ECO:0000313" key="4">
    <source>
        <dbReference type="EMBL" id="TGJ82873.1"/>
    </source>
</evidence>
<proteinExistence type="predicted"/>
<dbReference type="PANTHER" id="PTHR47700">
    <property type="entry name" value="V CHITINASE, PUTATIVE (AFU_ORTHOLOGUE AFUA_6G13720)-RELATED"/>
    <property type="match status" value="1"/>
</dbReference>
<comment type="caution">
    <text evidence="4">The sequence shown here is derived from an EMBL/GenBank/DDBJ whole genome shotgun (WGS) entry which is preliminary data.</text>
</comment>
<evidence type="ECO:0000256" key="1">
    <source>
        <dbReference type="ARBA" id="ARBA00022669"/>
    </source>
</evidence>
<evidence type="ECO:0000256" key="2">
    <source>
        <dbReference type="ARBA" id="ARBA00023026"/>
    </source>
</evidence>
<dbReference type="InterPro" id="IPR029226">
    <property type="entry name" value="Ecp2-like"/>
</dbReference>
<feature type="domain" description="Ecp2 effector protein-like" evidence="3">
    <location>
        <begin position="547"/>
        <end position="645"/>
    </location>
</feature>
<reference evidence="4 5" key="1">
    <citation type="submission" date="2019-03" db="EMBL/GenBank/DDBJ databases">
        <title>Draft genome sequence of Xylaria hypoxylon DSM 108379, a ubiquitous saprotrophic-parasitic fungi on hardwood.</title>
        <authorList>
            <person name="Buettner E."/>
            <person name="Leonhardt S."/>
            <person name="Gebauer A.M."/>
            <person name="Liers C."/>
            <person name="Hofrichter M."/>
            <person name="Kellner H."/>
        </authorList>
    </citation>
    <scope>NUCLEOTIDE SEQUENCE [LARGE SCALE GENOMIC DNA]</scope>
    <source>
        <strain evidence="4 5">DSM 108379</strain>
    </source>
</reference>
<dbReference type="EMBL" id="SKBN01000112">
    <property type="protein sequence ID" value="TGJ82873.1"/>
    <property type="molecule type" value="Genomic_DNA"/>
</dbReference>